<dbReference type="PRINTS" id="PR00400">
    <property type="entry name" value="TETREPRESSOR"/>
</dbReference>
<dbReference type="Gene3D" id="1.10.357.10">
    <property type="entry name" value="Tetracycline Repressor, domain 2"/>
    <property type="match status" value="1"/>
</dbReference>
<dbReference type="OrthoDB" id="3291296at2"/>
<proteinExistence type="predicted"/>
<keyword evidence="8" id="KW-1185">Reference proteome</keyword>
<gene>
    <name evidence="7" type="ORF">EV190_1415</name>
</gene>
<keyword evidence="2" id="KW-0805">Transcription regulation</keyword>
<dbReference type="InterPro" id="IPR009057">
    <property type="entry name" value="Homeodomain-like_sf"/>
</dbReference>
<dbReference type="Proteomes" id="UP000295281">
    <property type="component" value="Unassembled WGS sequence"/>
</dbReference>
<dbReference type="PRINTS" id="PR00455">
    <property type="entry name" value="HTHTETR"/>
</dbReference>
<name>A0A4R6UAP0_9ACTN</name>
<dbReference type="GO" id="GO:0000976">
    <property type="term" value="F:transcription cis-regulatory region binding"/>
    <property type="evidence" value="ECO:0007669"/>
    <property type="project" value="TreeGrafter"/>
</dbReference>
<evidence type="ECO:0000256" key="1">
    <source>
        <dbReference type="ARBA" id="ARBA00022491"/>
    </source>
</evidence>
<feature type="domain" description="HTH tetR-type" evidence="6">
    <location>
        <begin position="8"/>
        <end position="68"/>
    </location>
</feature>
<organism evidence="7 8">
    <name type="scientific">Actinorugispora endophytica</name>
    <dbReference type="NCBI Taxonomy" id="1605990"/>
    <lineage>
        <taxon>Bacteria</taxon>
        <taxon>Bacillati</taxon>
        <taxon>Actinomycetota</taxon>
        <taxon>Actinomycetes</taxon>
        <taxon>Streptosporangiales</taxon>
        <taxon>Nocardiopsidaceae</taxon>
        <taxon>Actinorugispora</taxon>
    </lineage>
</organism>
<sequence length="222" mass="24018">MARPKAPLLSRTRIQDAALGLVDRDGMEGLSMRKLAQELGVRAPSLYSHYRNKDDLLHDVVDRITAGIDVSGFGGGDWRRGLTLWARSYRDALAAHPNMVAFIAGGPGRREEALRRADAVHGGLVAAGWPARQATMIGASARYLVVGAAINSFARGFDADARVYQDRYPNLSQAHRLPELAAEIDEEGFELALKAFVAGLETLYPEAARQARPAEAPATDSP</sequence>
<evidence type="ECO:0000259" key="6">
    <source>
        <dbReference type="PROSITE" id="PS50977"/>
    </source>
</evidence>
<dbReference type="SUPFAM" id="SSF48498">
    <property type="entry name" value="Tetracyclin repressor-like, C-terminal domain"/>
    <property type="match status" value="1"/>
</dbReference>
<feature type="DNA-binding region" description="H-T-H motif" evidence="5">
    <location>
        <begin position="31"/>
        <end position="50"/>
    </location>
</feature>
<dbReference type="Pfam" id="PF02909">
    <property type="entry name" value="TetR_C_1"/>
    <property type="match status" value="1"/>
</dbReference>
<dbReference type="InterPro" id="IPR004111">
    <property type="entry name" value="Repressor_TetR_C"/>
</dbReference>
<dbReference type="InterPro" id="IPR003012">
    <property type="entry name" value="Tet_transcr_reg_TetR"/>
</dbReference>
<dbReference type="GO" id="GO:0046677">
    <property type="term" value="P:response to antibiotic"/>
    <property type="evidence" value="ECO:0007669"/>
    <property type="project" value="InterPro"/>
</dbReference>
<accession>A0A4R6UAP0</accession>
<dbReference type="PROSITE" id="PS50977">
    <property type="entry name" value="HTH_TETR_2"/>
    <property type="match status" value="1"/>
</dbReference>
<keyword evidence="1" id="KW-0678">Repressor</keyword>
<dbReference type="SUPFAM" id="SSF46689">
    <property type="entry name" value="Homeodomain-like"/>
    <property type="match status" value="1"/>
</dbReference>
<dbReference type="PANTHER" id="PTHR30055:SF151">
    <property type="entry name" value="TRANSCRIPTIONAL REGULATORY PROTEIN"/>
    <property type="match status" value="1"/>
</dbReference>
<evidence type="ECO:0000256" key="2">
    <source>
        <dbReference type="ARBA" id="ARBA00023015"/>
    </source>
</evidence>
<evidence type="ECO:0000256" key="3">
    <source>
        <dbReference type="ARBA" id="ARBA00023125"/>
    </source>
</evidence>
<dbReference type="GO" id="GO:0003700">
    <property type="term" value="F:DNA-binding transcription factor activity"/>
    <property type="evidence" value="ECO:0007669"/>
    <property type="project" value="TreeGrafter"/>
</dbReference>
<comment type="caution">
    <text evidence="7">The sequence shown here is derived from an EMBL/GenBank/DDBJ whole genome shotgun (WGS) entry which is preliminary data.</text>
</comment>
<protein>
    <submittedName>
        <fullName evidence="7">TetR family transcriptional regulator</fullName>
    </submittedName>
</protein>
<reference evidence="7 8" key="1">
    <citation type="submission" date="2019-03" db="EMBL/GenBank/DDBJ databases">
        <title>Genomic Encyclopedia of Type Strains, Phase IV (KMG-IV): sequencing the most valuable type-strain genomes for metagenomic binning, comparative biology and taxonomic classification.</title>
        <authorList>
            <person name="Goeker M."/>
        </authorList>
    </citation>
    <scope>NUCLEOTIDE SEQUENCE [LARGE SCALE GENOMIC DNA]</scope>
    <source>
        <strain evidence="7 8">DSM 46770</strain>
    </source>
</reference>
<dbReference type="GO" id="GO:0045892">
    <property type="term" value="P:negative regulation of DNA-templated transcription"/>
    <property type="evidence" value="ECO:0007669"/>
    <property type="project" value="InterPro"/>
</dbReference>
<evidence type="ECO:0000313" key="7">
    <source>
        <dbReference type="EMBL" id="TDQ43591.1"/>
    </source>
</evidence>
<dbReference type="InterPro" id="IPR050109">
    <property type="entry name" value="HTH-type_TetR-like_transc_reg"/>
</dbReference>
<dbReference type="InterPro" id="IPR036271">
    <property type="entry name" value="Tet_transcr_reg_TetR-rel_C_sf"/>
</dbReference>
<keyword evidence="4" id="KW-0804">Transcription</keyword>
<evidence type="ECO:0000256" key="4">
    <source>
        <dbReference type="ARBA" id="ARBA00023163"/>
    </source>
</evidence>
<dbReference type="Pfam" id="PF00440">
    <property type="entry name" value="TetR_N"/>
    <property type="match status" value="1"/>
</dbReference>
<dbReference type="EMBL" id="SNYN01000041">
    <property type="protein sequence ID" value="TDQ43591.1"/>
    <property type="molecule type" value="Genomic_DNA"/>
</dbReference>
<evidence type="ECO:0000313" key="8">
    <source>
        <dbReference type="Proteomes" id="UP000295281"/>
    </source>
</evidence>
<keyword evidence="3 5" id="KW-0238">DNA-binding</keyword>
<dbReference type="PANTHER" id="PTHR30055">
    <property type="entry name" value="HTH-TYPE TRANSCRIPTIONAL REGULATOR RUTR"/>
    <property type="match status" value="1"/>
</dbReference>
<dbReference type="AlphaFoldDB" id="A0A4R6UAP0"/>
<evidence type="ECO:0000256" key="5">
    <source>
        <dbReference type="PROSITE-ProRule" id="PRU00335"/>
    </source>
</evidence>
<dbReference type="InterPro" id="IPR001647">
    <property type="entry name" value="HTH_TetR"/>
</dbReference>
<dbReference type="RefSeq" id="WP_133743731.1">
    <property type="nucleotide sequence ID" value="NZ_SNYN01000041.1"/>
</dbReference>